<accession>A0A4D6MSV9</accession>
<gene>
    <name evidence="1" type="ORF">DEO72_LG8g1893</name>
</gene>
<dbReference type="AlphaFoldDB" id="A0A4D6MSV9"/>
<name>A0A4D6MSV9_VIGUN</name>
<evidence type="ECO:0000313" key="1">
    <source>
        <dbReference type="EMBL" id="QCE03864.1"/>
    </source>
</evidence>
<keyword evidence="2" id="KW-1185">Reference proteome</keyword>
<protein>
    <submittedName>
        <fullName evidence="1">Uncharacterized protein</fullName>
    </submittedName>
</protein>
<evidence type="ECO:0000313" key="2">
    <source>
        <dbReference type="Proteomes" id="UP000501690"/>
    </source>
</evidence>
<proteinExistence type="predicted"/>
<sequence length="113" mass="12051">MAAAILADSCRKLSDHRTCCSSHGNHLCAVVHPCTCSNSSHIHPHHASISTTVAVIHGSAYTCASVSATTHHLPYNVPAPPSPCRQQQPPPFHHQVSYGSCHSRWNIPAASTL</sequence>
<reference evidence="1 2" key="1">
    <citation type="submission" date="2019-04" db="EMBL/GenBank/DDBJ databases">
        <title>An improved genome assembly and genetic linkage map for asparagus bean, Vigna unguiculata ssp. sesquipedialis.</title>
        <authorList>
            <person name="Xia Q."/>
            <person name="Zhang R."/>
            <person name="Dong Y."/>
        </authorList>
    </citation>
    <scope>NUCLEOTIDE SEQUENCE [LARGE SCALE GENOMIC DNA]</scope>
    <source>
        <tissue evidence="1">Leaf</tissue>
    </source>
</reference>
<dbReference type="EMBL" id="CP039352">
    <property type="protein sequence ID" value="QCE03864.1"/>
    <property type="molecule type" value="Genomic_DNA"/>
</dbReference>
<dbReference type="Proteomes" id="UP000501690">
    <property type="component" value="Linkage Group LG8"/>
</dbReference>
<organism evidence="1 2">
    <name type="scientific">Vigna unguiculata</name>
    <name type="common">Cowpea</name>
    <dbReference type="NCBI Taxonomy" id="3917"/>
    <lineage>
        <taxon>Eukaryota</taxon>
        <taxon>Viridiplantae</taxon>
        <taxon>Streptophyta</taxon>
        <taxon>Embryophyta</taxon>
        <taxon>Tracheophyta</taxon>
        <taxon>Spermatophyta</taxon>
        <taxon>Magnoliopsida</taxon>
        <taxon>eudicotyledons</taxon>
        <taxon>Gunneridae</taxon>
        <taxon>Pentapetalae</taxon>
        <taxon>rosids</taxon>
        <taxon>fabids</taxon>
        <taxon>Fabales</taxon>
        <taxon>Fabaceae</taxon>
        <taxon>Papilionoideae</taxon>
        <taxon>50 kb inversion clade</taxon>
        <taxon>NPAAA clade</taxon>
        <taxon>indigoferoid/millettioid clade</taxon>
        <taxon>Phaseoleae</taxon>
        <taxon>Vigna</taxon>
    </lineage>
</organism>